<sequence>MVLASHRGEWVIFLDADDDVEEGFIHARWQTAIKTQADVVIFNAWRTGFGTSRFAVHTKQPYAQPLSGHEWIRHCVTHREWPHYLWLQIVRSSYIRDNELCFQTGKSHKDILWTVNLAVGDGRFYLLDVKDYSYRINAASITHRCDYYDVRAQSYIDVITEIIRLAELRSNK</sequence>
<dbReference type="EMBL" id="JAFMOU010000062">
    <property type="protein sequence ID" value="MBU9834388.1"/>
    <property type="molecule type" value="Genomic_DNA"/>
</dbReference>
<evidence type="ECO:0000313" key="2">
    <source>
        <dbReference type="Proteomes" id="UP000699865"/>
    </source>
</evidence>
<dbReference type="InterPro" id="IPR029044">
    <property type="entry name" value="Nucleotide-diphossugar_trans"/>
</dbReference>
<reference evidence="1 2" key="1">
    <citation type="submission" date="2021-03" db="EMBL/GenBank/DDBJ databases">
        <title>Five novel Rahnella species.</title>
        <authorList>
            <person name="Brady C."/>
            <person name="Asselin J."/>
            <person name="Beer S."/>
            <person name="Bruberg M.B."/>
            <person name="Crampton B."/>
            <person name="Venter S."/>
            <person name="Arnold D."/>
            <person name="Denman S."/>
        </authorList>
    </citation>
    <scope>NUCLEOTIDE SEQUENCE [LARGE SCALE GENOMIC DNA]</scope>
    <source>
        <strain evidence="1 2">L72c</strain>
    </source>
</reference>
<dbReference type="Gene3D" id="3.90.550.10">
    <property type="entry name" value="Spore Coat Polysaccharide Biosynthesis Protein SpsA, Chain A"/>
    <property type="match status" value="1"/>
</dbReference>
<dbReference type="Proteomes" id="UP000699865">
    <property type="component" value="Unassembled WGS sequence"/>
</dbReference>
<organism evidence="1 2">
    <name type="scientific">Rahnella perminowiae</name>
    <dbReference type="NCBI Taxonomy" id="2816244"/>
    <lineage>
        <taxon>Bacteria</taxon>
        <taxon>Pseudomonadati</taxon>
        <taxon>Pseudomonadota</taxon>
        <taxon>Gammaproteobacteria</taxon>
        <taxon>Enterobacterales</taxon>
        <taxon>Yersiniaceae</taxon>
        <taxon>Rahnella</taxon>
    </lineage>
</organism>
<protein>
    <recommendedName>
        <fullName evidence="3">Glycosyltransferase 2-like domain-containing protein</fullName>
    </recommendedName>
</protein>
<name>A0ABS6KYH1_9GAMM</name>
<evidence type="ECO:0008006" key="3">
    <source>
        <dbReference type="Google" id="ProtNLM"/>
    </source>
</evidence>
<proteinExistence type="predicted"/>
<dbReference type="SUPFAM" id="SSF53448">
    <property type="entry name" value="Nucleotide-diphospho-sugar transferases"/>
    <property type="match status" value="1"/>
</dbReference>
<keyword evidence="2" id="KW-1185">Reference proteome</keyword>
<comment type="caution">
    <text evidence="1">The sequence shown here is derived from an EMBL/GenBank/DDBJ whole genome shotgun (WGS) entry which is preliminary data.</text>
</comment>
<evidence type="ECO:0000313" key="1">
    <source>
        <dbReference type="EMBL" id="MBU9834388.1"/>
    </source>
</evidence>
<accession>A0ABS6KYH1</accession>
<gene>
    <name evidence="1" type="ORF">J1786_06030</name>
</gene>